<dbReference type="OrthoDB" id="436852at2759"/>
<feature type="region of interest" description="Disordered" evidence="1">
    <location>
        <begin position="273"/>
        <end position="388"/>
    </location>
</feature>
<dbReference type="InterPro" id="IPR013083">
    <property type="entry name" value="Znf_RING/FYVE/PHD"/>
</dbReference>
<keyword evidence="3" id="KW-1185">Reference proteome</keyword>
<feature type="region of interest" description="Disordered" evidence="1">
    <location>
        <begin position="417"/>
        <end position="459"/>
    </location>
</feature>
<sequence length="563" mass="63295">MTLQTTLDVLVLVILAFFRYDLRNETFVPLYLKDIRSIYKNALALDRILAFHMIYFYIMTSDITNLVKSFWMEQSRDIFLSHMHCLQLNPSHFPLSQLFRDSCNFPMMIAVMSSAQLLWNNHKSFPAKSFHEKLSNGQRRQEALRLFLVAIFEFDLGLCCRNHCHTMDQRRKLLWDAFEADRSFICHIVNFLIFVGGEMSRSIIGGMWVEQMRARGVEIPPVVSTHDGSQQMLDQHLLDLLAILIGPLPTAVINGSSTSASAPVIQGHRQRFDWDSARQQSQFDASIPSTSSLGPPIRQASAFDDSVPSTSSRQQPTRHLFQVPVSRLPTRTGRHSRDSLIQGFQGPSTSRLPQFGSQAPTTSTTVPSTSSVHPSTSRQGLVSHPAIRTGRNSTDFVIQGFQGPSTSRLPRFGFSALPTSTMPPNNGKQVPGKSTPGVKNVQTPTTKPPSPPRKRRAARDAAEKIKNQKVEEMKMDKHECGCGVYCLCHESPDLHWIKCDDCGQWFHGFCLYLVNTKSVLPDDFSCCGFQPNQEALDGVGGVVFRRYHNLPNPKPTPESTYRP</sequence>
<evidence type="ECO:0000256" key="1">
    <source>
        <dbReference type="SAM" id="MobiDB-lite"/>
    </source>
</evidence>
<organism evidence="2 3">
    <name type="scientific">Caenorhabditis nigoni</name>
    <dbReference type="NCBI Taxonomy" id="1611254"/>
    <lineage>
        <taxon>Eukaryota</taxon>
        <taxon>Metazoa</taxon>
        <taxon>Ecdysozoa</taxon>
        <taxon>Nematoda</taxon>
        <taxon>Chromadorea</taxon>
        <taxon>Rhabditida</taxon>
        <taxon>Rhabditina</taxon>
        <taxon>Rhabditomorpha</taxon>
        <taxon>Rhabditoidea</taxon>
        <taxon>Rhabditidae</taxon>
        <taxon>Peloderinae</taxon>
        <taxon>Caenorhabditis</taxon>
    </lineage>
</organism>
<feature type="compositionally biased region" description="Polar residues" evidence="1">
    <location>
        <begin position="417"/>
        <end position="428"/>
    </location>
</feature>
<evidence type="ECO:0000313" key="3">
    <source>
        <dbReference type="Proteomes" id="UP000230233"/>
    </source>
</evidence>
<feature type="compositionally biased region" description="Polar residues" evidence="1">
    <location>
        <begin position="345"/>
        <end position="359"/>
    </location>
</feature>
<dbReference type="EMBL" id="PDUG01000006">
    <property type="protein sequence ID" value="PIC21664.1"/>
    <property type="molecule type" value="Genomic_DNA"/>
</dbReference>
<dbReference type="AlphaFoldDB" id="A0A2G5T2P2"/>
<dbReference type="SUPFAM" id="SSF57903">
    <property type="entry name" value="FYVE/PHD zinc finger"/>
    <property type="match status" value="1"/>
</dbReference>
<dbReference type="InterPro" id="IPR011011">
    <property type="entry name" value="Znf_FYVE_PHD"/>
</dbReference>
<evidence type="ECO:0008006" key="4">
    <source>
        <dbReference type="Google" id="ProtNLM"/>
    </source>
</evidence>
<dbReference type="Proteomes" id="UP000230233">
    <property type="component" value="Chromosome X"/>
</dbReference>
<reference evidence="3" key="1">
    <citation type="submission" date="2017-10" db="EMBL/GenBank/DDBJ databases">
        <title>Rapid genome shrinkage in a self-fertile nematode reveals novel sperm competition proteins.</title>
        <authorList>
            <person name="Yin D."/>
            <person name="Schwarz E.M."/>
            <person name="Thomas C.G."/>
            <person name="Felde R.L."/>
            <person name="Korf I.F."/>
            <person name="Cutter A.D."/>
            <person name="Schartner C.M."/>
            <person name="Ralston E.J."/>
            <person name="Meyer B.J."/>
            <person name="Haag E.S."/>
        </authorList>
    </citation>
    <scope>NUCLEOTIDE SEQUENCE [LARGE SCALE GENOMIC DNA]</scope>
    <source>
        <strain evidence="3">JU1422</strain>
    </source>
</reference>
<accession>A0A2G5T2P2</accession>
<dbReference type="STRING" id="1611254.A0A2G5T2P2"/>
<proteinExistence type="predicted"/>
<feature type="compositionally biased region" description="Low complexity" evidence="1">
    <location>
        <begin position="360"/>
        <end position="377"/>
    </location>
</feature>
<feature type="compositionally biased region" description="Polar residues" evidence="1">
    <location>
        <begin position="307"/>
        <end position="317"/>
    </location>
</feature>
<dbReference type="Gene3D" id="3.30.40.10">
    <property type="entry name" value="Zinc/RING finger domain, C3HC4 (zinc finger)"/>
    <property type="match status" value="1"/>
</dbReference>
<name>A0A2G5T2P2_9PELO</name>
<gene>
    <name evidence="2" type="primary">Cnig_chr_X.g26424</name>
    <name evidence="2" type="ORF">B9Z55_026424</name>
</gene>
<protein>
    <recommendedName>
        <fullName evidence="4">Zinc finger PHD-type domain-containing protein</fullName>
    </recommendedName>
</protein>
<evidence type="ECO:0000313" key="2">
    <source>
        <dbReference type="EMBL" id="PIC21664.1"/>
    </source>
</evidence>
<dbReference type="CDD" id="cd15517">
    <property type="entry name" value="PHD_TCF19_like"/>
    <property type="match status" value="1"/>
</dbReference>
<feature type="compositionally biased region" description="Polar residues" evidence="1">
    <location>
        <begin position="277"/>
        <end position="293"/>
    </location>
</feature>
<comment type="caution">
    <text evidence="2">The sequence shown here is derived from an EMBL/GenBank/DDBJ whole genome shotgun (WGS) entry which is preliminary data.</text>
</comment>